<evidence type="ECO:0000313" key="4">
    <source>
        <dbReference type="Proteomes" id="UP000322899"/>
    </source>
</evidence>
<evidence type="ECO:0000256" key="1">
    <source>
        <dbReference type="ARBA" id="ARBA00023002"/>
    </source>
</evidence>
<dbReference type="Gene3D" id="3.90.180.10">
    <property type="entry name" value="Medium-chain alcohol dehydrogenases, catalytic domain"/>
    <property type="match status" value="1"/>
</dbReference>
<sequence length="356" mass="37399">MASFRKLQVRKLSTNFRDAVEVVPAGNVCPDSGEVAVRVLWAGVNASDVNFTAGKYTPGVSPPFDAGFEALGRVTEAGPDCSLREGDFVVVPTFGAFAERLVVSEAQVMRVPSPDPELLPLLVSGLTAKIAMDRVADLVPGATVLVTAAAGATGQFACQIAKLRGCTVVGTCSTAAKAAMLRSIGVDRAVNYKEEDLGAVLRDEFPRGIDVAYESVGGDMFETALAAMRPHGRIVVIGFISGYKDGSGWTGASGGGAAAAKRSAPLPVTLLAKSASVRGFFLNNFRREWAEHFAWLVAAWRRGEIVSRVDAHSVGAFQGLDSVPDAVEWLFSGRSAGKVVVAIDPEAAKEARASRL</sequence>
<dbReference type="Gene3D" id="3.40.50.720">
    <property type="entry name" value="NAD(P)-binding Rossmann-like Domain"/>
    <property type="match status" value="1"/>
</dbReference>
<organism evidence="3 4">
    <name type="scientific">Cafeteria roenbergensis</name>
    <name type="common">Marine flagellate</name>
    <dbReference type="NCBI Taxonomy" id="33653"/>
    <lineage>
        <taxon>Eukaryota</taxon>
        <taxon>Sar</taxon>
        <taxon>Stramenopiles</taxon>
        <taxon>Bigyra</taxon>
        <taxon>Opalozoa</taxon>
        <taxon>Bicosoecida</taxon>
        <taxon>Cafeteriaceae</taxon>
        <taxon>Cafeteria</taxon>
    </lineage>
</organism>
<feature type="domain" description="Enoyl reductase (ER)" evidence="2">
    <location>
        <begin position="15"/>
        <end position="341"/>
    </location>
</feature>
<dbReference type="SUPFAM" id="SSF51735">
    <property type="entry name" value="NAD(P)-binding Rossmann-fold domains"/>
    <property type="match status" value="1"/>
</dbReference>
<evidence type="ECO:0000259" key="2">
    <source>
        <dbReference type="SMART" id="SM00829"/>
    </source>
</evidence>
<dbReference type="InterPro" id="IPR051397">
    <property type="entry name" value="Zn-ADH-like_protein"/>
</dbReference>
<dbReference type="GO" id="GO:0005739">
    <property type="term" value="C:mitochondrion"/>
    <property type="evidence" value="ECO:0007669"/>
    <property type="project" value="TreeGrafter"/>
</dbReference>
<dbReference type="GO" id="GO:0016491">
    <property type="term" value="F:oxidoreductase activity"/>
    <property type="evidence" value="ECO:0007669"/>
    <property type="project" value="UniProtKB-KW"/>
</dbReference>
<dbReference type="OrthoDB" id="9992527at2759"/>
<protein>
    <recommendedName>
        <fullName evidence="2">Enoyl reductase (ER) domain-containing protein</fullName>
    </recommendedName>
</protein>
<evidence type="ECO:0000313" key="3">
    <source>
        <dbReference type="EMBL" id="KAA0163257.1"/>
    </source>
</evidence>
<dbReference type="Proteomes" id="UP000322899">
    <property type="component" value="Unassembled WGS sequence"/>
</dbReference>
<name>A0A5A8DF70_CAFRO</name>
<dbReference type="InterPro" id="IPR011032">
    <property type="entry name" value="GroES-like_sf"/>
</dbReference>
<dbReference type="PANTHER" id="PTHR43677">
    <property type="entry name" value="SHORT-CHAIN DEHYDROGENASE/REDUCTASE"/>
    <property type="match status" value="1"/>
</dbReference>
<dbReference type="InterPro" id="IPR036291">
    <property type="entry name" value="NAD(P)-bd_dom_sf"/>
</dbReference>
<comment type="caution">
    <text evidence="3">The sequence shown here is derived from an EMBL/GenBank/DDBJ whole genome shotgun (WGS) entry which is preliminary data.</text>
</comment>
<dbReference type="InterPro" id="IPR013149">
    <property type="entry name" value="ADH-like_C"/>
</dbReference>
<proteinExistence type="predicted"/>
<keyword evidence="1" id="KW-0560">Oxidoreductase</keyword>
<dbReference type="InterPro" id="IPR020843">
    <property type="entry name" value="ER"/>
</dbReference>
<dbReference type="Pfam" id="PF08240">
    <property type="entry name" value="ADH_N"/>
    <property type="match status" value="1"/>
</dbReference>
<dbReference type="FunFam" id="3.40.50.720:FF:000121">
    <property type="entry name" value="Prostaglandin reductase 2"/>
    <property type="match status" value="1"/>
</dbReference>
<dbReference type="SUPFAM" id="SSF50129">
    <property type="entry name" value="GroES-like"/>
    <property type="match status" value="1"/>
</dbReference>
<reference evidence="3 4" key="1">
    <citation type="submission" date="2019-07" db="EMBL/GenBank/DDBJ databases">
        <title>Genomes of Cafeteria roenbergensis.</title>
        <authorList>
            <person name="Fischer M.G."/>
            <person name="Hackl T."/>
            <person name="Roman M."/>
        </authorList>
    </citation>
    <scope>NUCLEOTIDE SEQUENCE [LARGE SCALE GENOMIC DNA]</scope>
    <source>
        <strain evidence="3 4">E4-10P</strain>
    </source>
</reference>
<dbReference type="PANTHER" id="PTHR43677:SF3">
    <property type="entry name" value="PROSTAGLANDIN REDUCTASE 3"/>
    <property type="match status" value="1"/>
</dbReference>
<dbReference type="SMART" id="SM00829">
    <property type="entry name" value="PKS_ER"/>
    <property type="match status" value="1"/>
</dbReference>
<dbReference type="AlphaFoldDB" id="A0A5A8DF70"/>
<dbReference type="Pfam" id="PF00107">
    <property type="entry name" value="ADH_zinc_N"/>
    <property type="match status" value="1"/>
</dbReference>
<dbReference type="InterPro" id="IPR013154">
    <property type="entry name" value="ADH-like_N"/>
</dbReference>
<dbReference type="EMBL" id="VLTO01000113">
    <property type="protein sequence ID" value="KAA0163257.1"/>
    <property type="molecule type" value="Genomic_DNA"/>
</dbReference>
<gene>
    <name evidence="3" type="ORF">FNF27_07962</name>
</gene>
<accession>A0A5A8DF70</accession>